<comment type="cofactor">
    <cofactor evidence="1 5">
        <name>heme</name>
        <dbReference type="ChEBI" id="CHEBI:30413"/>
    </cofactor>
</comment>
<dbReference type="PANTHER" id="PTHR24305">
    <property type="entry name" value="CYTOCHROME P450"/>
    <property type="match status" value="1"/>
</dbReference>
<dbReference type="InterPro" id="IPR002403">
    <property type="entry name" value="Cyt_P450_E_grp-IV"/>
</dbReference>
<sequence length="472" mass="53325">MPYLPSQIRDWATLAPTSPTPYLIGVGALAIPAVYGLYRALDPFMKSIIFGKTMDLADWYNLTFPRPAIFRGDGRSHFVKRLLEGSIIDQDGAEHARTRRLLAPAFKLDILRSYHPRILGLIDSDFQYWVQKSAKNGFVDMELEIKQLTLRIAFNLLIGADISTEDKEVGSELIKRYNGIFQGFLPWPLGEWNGRHRGAEAKRNVIADVTEIIRKRVADLDIGKEPANSDPLWLLIKQAQHENGDRLSVEELAHHALLLVIAGHETTAATVAAFIVKGLEHPEIVTRMRAEQDALFADGGCVLPTDEDLKHMPYTDAVFREVERMYPPAMQVQRRAKKDLLFNIEGEKPAMIKKGELIMWDVGATNRDPKLYTNPNTFNPDRWLSPEISFAEDRDNASDLGAQKTSNFKLATFGAGHRVCLGMQFARMEMLVMGCLLMRDYEMEAVEPHKWVKSAKPAVGWGGIKVRYARRP</sequence>
<dbReference type="GO" id="GO:0004497">
    <property type="term" value="F:monooxygenase activity"/>
    <property type="evidence" value="ECO:0007669"/>
    <property type="project" value="UniProtKB-KW"/>
</dbReference>
<evidence type="ECO:0000256" key="6">
    <source>
        <dbReference type="RuleBase" id="RU000461"/>
    </source>
</evidence>
<dbReference type="InterPro" id="IPR036396">
    <property type="entry name" value="Cyt_P450_sf"/>
</dbReference>
<dbReference type="Gene3D" id="1.10.630.10">
    <property type="entry name" value="Cytochrome P450"/>
    <property type="match status" value="1"/>
</dbReference>
<dbReference type="InterPro" id="IPR050121">
    <property type="entry name" value="Cytochrome_P450_monoxygenase"/>
</dbReference>
<comment type="caution">
    <text evidence="7">The sequence shown here is derived from an EMBL/GenBank/DDBJ whole genome shotgun (WGS) entry which is preliminary data.</text>
</comment>
<evidence type="ECO:0000256" key="3">
    <source>
        <dbReference type="ARBA" id="ARBA00022723"/>
    </source>
</evidence>
<reference evidence="7" key="1">
    <citation type="submission" date="2020-05" db="EMBL/GenBank/DDBJ databases">
        <title>Phylogenomic resolution of chytrid fungi.</title>
        <authorList>
            <person name="Stajich J.E."/>
            <person name="Amses K."/>
            <person name="Simmons R."/>
            <person name="Seto K."/>
            <person name="Myers J."/>
            <person name="Bonds A."/>
            <person name="Quandt C.A."/>
            <person name="Barry K."/>
            <person name="Liu P."/>
            <person name="Grigoriev I."/>
            <person name="Longcore J.E."/>
            <person name="James T.Y."/>
        </authorList>
    </citation>
    <scope>NUCLEOTIDE SEQUENCE</scope>
    <source>
        <strain evidence="7">JEL0318</strain>
    </source>
</reference>
<dbReference type="PROSITE" id="PS00086">
    <property type="entry name" value="CYTOCHROME_P450"/>
    <property type="match status" value="1"/>
</dbReference>
<dbReference type="PRINTS" id="PR00465">
    <property type="entry name" value="EP450IV"/>
</dbReference>
<evidence type="ECO:0000313" key="8">
    <source>
        <dbReference type="Proteomes" id="UP001212841"/>
    </source>
</evidence>
<name>A0AAD5X768_9FUNG</name>
<proteinExistence type="inferred from homology"/>
<dbReference type="GO" id="GO:0016705">
    <property type="term" value="F:oxidoreductase activity, acting on paired donors, with incorporation or reduction of molecular oxygen"/>
    <property type="evidence" value="ECO:0007669"/>
    <property type="project" value="InterPro"/>
</dbReference>
<dbReference type="AlphaFoldDB" id="A0AAD5X768"/>
<keyword evidence="5 6" id="KW-0349">Heme</keyword>
<keyword evidence="3 5" id="KW-0479">Metal-binding</keyword>
<feature type="binding site" description="axial binding residue" evidence="5">
    <location>
        <position position="420"/>
    </location>
    <ligand>
        <name>heme</name>
        <dbReference type="ChEBI" id="CHEBI:30413"/>
    </ligand>
    <ligandPart>
        <name>Fe</name>
        <dbReference type="ChEBI" id="CHEBI:18248"/>
    </ligandPart>
</feature>
<evidence type="ECO:0000256" key="1">
    <source>
        <dbReference type="ARBA" id="ARBA00001971"/>
    </source>
</evidence>
<evidence type="ECO:0000256" key="2">
    <source>
        <dbReference type="ARBA" id="ARBA00010617"/>
    </source>
</evidence>
<keyword evidence="4 5" id="KW-0408">Iron</keyword>
<dbReference type="Pfam" id="PF00067">
    <property type="entry name" value="p450"/>
    <property type="match status" value="1"/>
</dbReference>
<dbReference type="GO" id="GO:0005506">
    <property type="term" value="F:iron ion binding"/>
    <property type="evidence" value="ECO:0007669"/>
    <property type="project" value="InterPro"/>
</dbReference>
<comment type="similarity">
    <text evidence="2 6">Belongs to the cytochrome P450 family.</text>
</comment>
<evidence type="ECO:0008006" key="9">
    <source>
        <dbReference type="Google" id="ProtNLM"/>
    </source>
</evidence>
<dbReference type="PRINTS" id="PR00385">
    <property type="entry name" value="P450"/>
</dbReference>
<accession>A0AAD5X768</accession>
<evidence type="ECO:0000313" key="7">
    <source>
        <dbReference type="EMBL" id="KAJ3053398.1"/>
    </source>
</evidence>
<keyword evidence="8" id="KW-1185">Reference proteome</keyword>
<dbReference type="PANTHER" id="PTHR24305:SF166">
    <property type="entry name" value="CYTOCHROME P450 12A4, MITOCHONDRIAL-RELATED"/>
    <property type="match status" value="1"/>
</dbReference>
<keyword evidence="6" id="KW-0503">Monooxygenase</keyword>
<evidence type="ECO:0000256" key="5">
    <source>
        <dbReference type="PIRSR" id="PIRSR602403-1"/>
    </source>
</evidence>
<dbReference type="Proteomes" id="UP001212841">
    <property type="component" value="Unassembled WGS sequence"/>
</dbReference>
<dbReference type="EMBL" id="JADGJD010000211">
    <property type="protein sequence ID" value="KAJ3053398.1"/>
    <property type="molecule type" value="Genomic_DNA"/>
</dbReference>
<dbReference type="SUPFAM" id="SSF48264">
    <property type="entry name" value="Cytochrome P450"/>
    <property type="match status" value="1"/>
</dbReference>
<protein>
    <recommendedName>
        <fullName evidence="9">Cytochrome P450</fullName>
    </recommendedName>
</protein>
<evidence type="ECO:0000256" key="4">
    <source>
        <dbReference type="ARBA" id="ARBA00023004"/>
    </source>
</evidence>
<dbReference type="InterPro" id="IPR017972">
    <property type="entry name" value="Cyt_P450_CS"/>
</dbReference>
<organism evidence="7 8">
    <name type="scientific">Rhizophlyctis rosea</name>
    <dbReference type="NCBI Taxonomy" id="64517"/>
    <lineage>
        <taxon>Eukaryota</taxon>
        <taxon>Fungi</taxon>
        <taxon>Fungi incertae sedis</taxon>
        <taxon>Chytridiomycota</taxon>
        <taxon>Chytridiomycota incertae sedis</taxon>
        <taxon>Chytridiomycetes</taxon>
        <taxon>Rhizophlyctidales</taxon>
        <taxon>Rhizophlyctidaceae</taxon>
        <taxon>Rhizophlyctis</taxon>
    </lineage>
</organism>
<keyword evidence="6" id="KW-0560">Oxidoreductase</keyword>
<dbReference type="InterPro" id="IPR001128">
    <property type="entry name" value="Cyt_P450"/>
</dbReference>
<gene>
    <name evidence="7" type="ORF">HK097_004374</name>
</gene>
<dbReference type="GO" id="GO:0020037">
    <property type="term" value="F:heme binding"/>
    <property type="evidence" value="ECO:0007669"/>
    <property type="project" value="InterPro"/>
</dbReference>